<organism evidence="2 3">
    <name type="scientific">Coniochaeta pulveracea</name>
    <dbReference type="NCBI Taxonomy" id="177199"/>
    <lineage>
        <taxon>Eukaryota</taxon>
        <taxon>Fungi</taxon>
        <taxon>Dikarya</taxon>
        <taxon>Ascomycota</taxon>
        <taxon>Pezizomycotina</taxon>
        <taxon>Sordariomycetes</taxon>
        <taxon>Sordariomycetidae</taxon>
        <taxon>Coniochaetales</taxon>
        <taxon>Coniochaetaceae</taxon>
        <taxon>Coniochaeta</taxon>
    </lineage>
</organism>
<proteinExistence type="predicted"/>
<name>A0A420Y2T3_9PEZI</name>
<feature type="compositionally biased region" description="Acidic residues" evidence="1">
    <location>
        <begin position="121"/>
        <end position="131"/>
    </location>
</feature>
<dbReference type="Proteomes" id="UP000275385">
    <property type="component" value="Unassembled WGS sequence"/>
</dbReference>
<dbReference type="AlphaFoldDB" id="A0A420Y2T3"/>
<sequence length="131" mass="15038">MAQDNEVTALGQAIDFYRSTGVDELSEPINDEMLYRRKVASIYYYRCLSLETLLKRRRTLDSSIDDLEVERRLFDGAIYEKEDELGYEVPDSKEERTNNAYKADSISSIKLGEAAYKPDSDSDEELSDEAD</sequence>
<comment type="caution">
    <text evidence="2">The sequence shown here is derived from an EMBL/GenBank/DDBJ whole genome shotgun (WGS) entry which is preliminary data.</text>
</comment>
<evidence type="ECO:0000256" key="1">
    <source>
        <dbReference type="SAM" id="MobiDB-lite"/>
    </source>
</evidence>
<reference evidence="2 3" key="1">
    <citation type="submission" date="2018-08" db="EMBL/GenBank/DDBJ databases">
        <title>Draft genome of the lignicolous fungus Coniochaeta pulveracea.</title>
        <authorList>
            <person name="Borstlap C.J."/>
            <person name="De Witt R.N."/>
            <person name="Botha A."/>
            <person name="Volschenk H."/>
        </authorList>
    </citation>
    <scope>NUCLEOTIDE SEQUENCE [LARGE SCALE GENOMIC DNA]</scope>
    <source>
        <strain evidence="2 3">CAB683</strain>
    </source>
</reference>
<evidence type="ECO:0000313" key="2">
    <source>
        <dbReference type="EMBL" id="RKU42196.1"/>
    </source>
</evidence>
<accession>A0A420Y2T3</accession>
<protein>
    <submittedName>
        <fullName evidence="2">Uncharacterized protein</fullName>
    </submittedName>
</protein>
<evidence type="ECO:0000313" key="3">
    <source>
        <dbReference type="Proteomes" id="UP000275385"/>
    </source>
</evidence>
<gene>
    <name evidence="2" type="ORF">DL546_004315</name>
</gene>
<keyword evidence="3" id="KW-1185">Reference proteome</keyword>
<dbReference type="EMBL" id="QVQW01000060">
    <property type="protein sequence ID" value="RKU42196.1"/>
    <property type="molecule type" value="Genomic_DNA"/>
</dbReference>
<feature type="region of interest" description="Disordered" evidence="1">
    <location>
        <begin position="112"/>
        <end position="131"/>
    </location>
</feature>